<keyword evidence="3 10" id="KW-0716">Sensory transduction</keyword>
<dbReference type="PANTHER" id="PTHR26450:SF87">
    <property type="entry name" value="OLFACTORY RECEPTOR 51F2"/>
    <property type="match status" value="1"/>
</dbReference>
<dbReference type="AlphaFoldDB" id="A0A8C5M149"/>
<feature type="transmembrane region" description="Helical" evidence="10">
    <location>
        <begin position="276"/>
        <end position="293"/>
    </location>
</feature>
<dbReference type="PROSITE" id="PS00237">
    <property type="entry name" value="G_PROTEIN_RECEP_F1_1"/>
    <property type="match status" value="1"/>
</dbReference>
<sequence length="321" mass="36640">KDTLRFLSFSKSNGTFRVVENFLLIGIPGLEEAHIWISIPLSVMFVFTLFINTVMLYVILSKESFHKPMYLFLCMMSIVDLVVSCTAAPKILCIFWFKALDIGFTECLVQLYFIHAFSMMESTVLMVMAFDRYFAICHPLRYTVILTNQTITTIGVLTVLRGSFLMAPCPFLIKRLSYCQTNVIANTYCEHMSVVKISCSDTTINQIYGLTVALLVSAVDIFSISFSYCVIVRAVLRLSSNEARRKALSTCGSHLIVILITYFPALFSFFSHRFGHIIPIHIHVIFANLYLLIPPTCNPLIYGVKTKEIRERIIFIFFKKN</sequence>
<dbReference type="FunFam" id="1.20.1070.10:FF:000006">
    <property type="entry name" value="Olfactory receptor"/>
    <property type="match status" value="1"/>
</dbReference>
<accession>A0A8C5M149</accession>
<dbReference type="Proteomes" id="UP000694569">
    <property type="component" value="Unplaced"/>
</dbReference>
<dbReference type="Pfam" id="PF13853">
    <property type="entry name" value="7tm_4"/>
    <property type="match status" value="1"/>
</dbReference>
<protein>
    <recommendedName>
        <fullName evidence="10">Olfactory receptor</fullName>
    </recommendedName>
</protein>
<evidence type="ECO:0000256" key="10">
    <source>
        <dbReference type="RuleBase" id="RU363047"/>
    </source>
</evidence>
<keyword evidence="4 9" id="KW-0812">Transmembrane</keyword>
<dbReference type="GeneTree" id="ENSGT01150000286940"/>
<name>A0A8C5M149_9ANUR</name>
<evidence type="ECO:0000256" key="7">
    <source>
        <dbReference type="ARBA" id="ARBA00023136"/>
    </source>
</evidence>
<dbReference type="PROSITE" id="PS50262">
    <property type="entry name" value="G_PROTEIN_RECEP_F1_2"/>
    <property type="match status" value="1"/>
</dbReference>
<evidence type="ECO:0000256" key="3">
    <source>
        <dbReference type="ARBA" id="ARBA00022606"/>
    </source>
</evidence>
<dbReference type="GO" id="GO:0005886">
    <property type="term" value="C:plasma membrane"/>
    <property type="evidence" value="ECO:0007669"/>
    <property type="project" value="UniProtKB-SubCell"/>
</dbReference>
<keyword evidence="6 10" id="KW-1133">Transmembrane helix</keyword>
<dbReference type="InterPro" id="IPR000276">
    <property type="entry name" value="GPCR_Rhodpsn"/>
</dbReference>
<evidence type="ECO:0000256" key="9">
    <source>
        <dbReference type="RuleBase" id="RU000688"/>
    </source>
</evidence>
<keyword evidence="8 9" id="KW-0807">Transducer</keyword>
<evidence type="ECO:0000256" key="8">
    <source>
        <dbReference type="ARBA" id="ARBA00023224"/>
    </source>
</evidence>
<comment type="similarity">
    <text evidence="9">Belongs to the G-protein coupled receptor 1 family.</text>
</comment>
<dbReference type="Gene3D" id="1.20.1070.10">
    <property type="entry name" value="Rhodopsin 7-helix transmembrane proteins"/>
    <property type="match status" value="1"/>
</dbReference>
<keyword evidence="5 10" id="KW-0552">Olfaction</keyword>
<feature type="domain" description="G-protein coupled receptors family 1 profile" evidence="11">
    <location>
        <begin position="51"/>
        <end position="302"/>
    </location>
</feature>
<proteinExistence type="inferred from homology"/>
<reference evidence="12" key="2">
    <citation type="submission" date="2025-09" db="UniProtKB">
        <authorList>
            <consortium name="Ensembl"/>
        </authorList>
    </citation>
    <scope>IDENTIFICATION</scope>
</reference>
<feature type="transmembrane region" description="Helical" evidence="10">
    <location>
        <begin position="70"/>
        <end position="97"/>
    </location>
</feature>
<dbReference type="Ensembl" id="ENSLLET00000007567.1">
    <property type="protein sequence ID" value="ENSLLEP00000007268.1"/>
    <property type="gene ID" value="ENSLLEG00000004597.1"/>
</dbReference>
<feature type="transmembrane region" description="Helical" evidence="10">
    <location>
        <begin position="151"/>
        <end position="173"/>
    </location>
</feature>
<dbReference type="PRINTS" id="PR00237">
    <property type="entry name" value="GPCRRHODOPSN"/>
</dbReference>
<comment type="subcellular location">
    <subcellularLocation>
        <location evidence="10">Cell membrane</location>
        <topology evidence="10">Multi-pass membrane protein</topology>
    </subcellularLocation>
    <subcellularLocation>
        <location evidence="2">Membrane</location>
        <topology evidence="2">Multi-pass membrane protein</topology>
    </subcellularLocation>
</comment>
<reference evidence="12" key="1">
    <citation type="submission" date="2025-08" db="UniProtKB">
        <authorList>
            <consortium name="Ensembl"/>
        </authorList>
    </citation>
    <scope>IDENTIFICATION</scope>
</reference>
<feature type="transmembrane region" description="Helical" evidence="10">
    <location>
        <begin position="248"/>
        <end position="270"/>
    </location>
</feature>
<evidence type="ECO:0000256" key="5">
    <source>
        <dbReference type="ARBA" id="ARBA00022725"/>
    </source>
</evidence>
<feature type="transmembrane region" description="Helical" evidence="10">
    <location>
        <begin position="207"/>
        <end position="236"/>
    </location>
</feature>
<dbReference type="GO" id="GO:0004984">
    <property type="term" value="F:olfactory receptor activity"/>
    <property type="evidence" value="ECO:0007669"/>
    <property type="project" value="InterPro"/>
</dbReference>
<evidence type="ECO:0000313" key="12">
    <source>
        <dbReference type="Ensembl" id="ENSLLEP00000007268.1"/>
    </source>
</evidence>
<dbReference type="SUPFAM" id="SSF81321">
    <property type="entry name" value="Family A G protein-coupled receptor-like"/>
    <property type="match status" value="1"/>
</dbReference>
<organism evidence="12 13">
    <name type="scientific">Leptobrachium leishanense</name>
    <name type="common">Leishan spiny toad</name>
    <dbReference type="NCBI Taxonomy" id="445787"/>
    <lineage>
        <taxon>Eukaryota</taxon>
        <taxon>Metazoa</taxon>
        <taxon>Chordata</taxon>
        <taxon>Craniata</taxon>
        <taxon>Vertebrata</taxon>
        <taxon>Euteleostomi</taxon>
        <taxon>Amphibia</taxon>
        <taxon>Batrachia</taxon>
        <taxon>Anura</taxon>
        <taxon>Pelobatoidea</taxon>
        <taxon>Megophryidae</taxon>
        <taxon>Leptobrachium</taxon>
    </lineage>
</organism>
<evidence type="ECO:0000256" key="2">
    <source>
        <dbReference type="ARBA" id="ARBA00004141"/>
    </source>
</evidence>
<dbReference type="CDD" id="cd15953">
    <property type="entry name" value="7tmA_OR52P-like"/>
    <property type="match status" value="1"/>
</dbReference>
<dbReference type="OrthoDB" id="5969463at2759"/>
<evidence type="ECO:0000313" key="13">
    <source>
        <dbReference type="Proteomes" id="UP000694569"/>
    </source>
</evidence>
<keyword evidence="7 10" id="KW-0472">Membrane</keyword>
<dbReference type="PANTHER" id="PTHR26450">
    <property type="entry name" value="OLFACTORY RECEPTOR 56B1-RELATED"/>
    <property type="match status" value="1"/>
</dbReference>
<dbReference type="PRINTS" id="PR00245">
    <property type="entry name" value="OLFACTORYR"/>
</dbReference>
<evidence type="ECO:0000256" key="6">
    <source>
        <dbReference type="ARBA" id="ARBA00022989"/>
    </source>
</evidence>
<feature type="transmembrane region" description="Helical" evidence="10">
    <location>
        <begin position="33"/>
        <end position="58"/>
    </location>
</feature>
<feature type="transmembrane region" description="Helical" evidence="10">
    <location>
        <begin position="109"/>
        <end position="130"/>
    </location>
</feature>
<keyword evidence="9" id="KW-0297">G-protein coupled receptor</keyword>
<evidence type="ECO:0000256" key="1">
    <source>
        <dbReference type="ARBA" id="ARBA00002936"/>
    </source>
</evidence>
<comment type="function">
    <text evidence="1">Odorant receptor.</text>
</comment>
<keyword evidence="13" id="KW-1185">Reference proteome</keyword>
<keyword evidence="10" id="KW-1003">Cell membrane</keyword>
<evidence type="ECO:0000256" key="4">
    <source>
        <dbReference type="ARBA" id="ARBA00022692"/>
    </source>
</evidence>
<dbReference type="InterPro" id="IPR050402">
    <property type="entry name" value="OR51/52/56-like"/>
</dbReference>
<dbReference type="InterPro" id="IPR017452">
    <property type="entry name" value="GPCR_Rhodpsn_7TM"/>
</dbReference>
<dbReference type="InterPro" id="IPR000725">
    <property type="entry name" value="Olfact_rcpt"/>
</dbReference>
<keyword evidence="9" id="KW-0675">Receptor</keyword>
<evidence type="ECO:0000259" key="11">
    <source>
        <dbReference type="PROSITE" id="PS50262"/>
    </source>
</evidence>
<dbReference type="GO" id="GO:0004930">
    <property type="term" value="F:G protein-coupled receptor activity"/>
    <property type="evidence" value="ECO:0007669"/>
    <property type="project" value="UniProtKB-KW"/>
</dbReference>